<evidence type="ECO:0000256" key="1">
    <source>
        <dbReference type="SAM" id="MobiDB-lite"/>
    </source>
</evidence>
<keyword evidence="3" id="KW-1185">Reference proteome</keyword>
<evidence type="ECO:0000313" key="3">
    <source>
        <dbReference type="Proteomes" id="UP000002964"/>
    </source>
</evidence>
<dbReference type="Gene3D" id="1.10.10.60">
    <property type="entry name" value="Homeodomain-like"/>
    <property type="match status" value="1"/>
</dbReference>
<proteinExistence type="predicted"/>
<dbReference type="Proteomes" id="UP000002964">
    <property type="component" value="Unassembled WGS sequence"/>
</dbReference>
<feature type="region of interest" description="Disordered" evidence="1">
    <location>
        <begin position="552"/>
        <end position="576"/>
    </location>
</feature>
<reference evidence="3" key="1">
    <citation type="submission" date="2011-06" db="EMBL/GenBank/DDBJ databases">
        <authorList>
            <consortium name="US DOE Joint Genome Institute (JGI-PGF)"/>
            <person name="Lucas S."/>
            <person name="Han J."/>
            <person name="Lapidus A."/>
            <person name="Cheng J.-F."/>
            <person name="Goodwin L."/>
            <person name="Pitluck S."/>
            <person name="Peters L."/>
            <person name="Land M.L."/>
            <person name="Hauser L."/>
            <person name="Vogl K."/>
            <person name="Liu Z."/>
            <person name="Overmann J."/>
            <person name="Frigaard N.-U."/>
            <person name="Bryant D.A."/>
            <person name="Woyke T.J."/>
        </authorList>
    </citation>
    <scope>NUCLEOTIDE SEQUENCE [LARGE SCALE GENOMIC DNA]</scope>
    <source>
        <strain evidence="3">970</strain>
    </source>
</reference>
<organism evidence="2 3">
    <name type="scientific">Thiorhodovibrio frisius</name>
    <dbReference type="NCBI Taxonomy" id="631362"/>
    <lineage>
        <taxon>Bacteria</taxon>
        <taxon>Pseudomonadati</taxon>
        <taxon>Pseudomonadota</taxon>
        <taxon>Gammaproteobacteria</taxon>
        <taxon>Chromatiales</taxon>
        <taxon>Chromatiaceae</taxon>
        <taxon>Thiorhodovibrio</taxon>
    </lineage>
</organism>
<dbReference type="Pfam" id="PF19936">
    <property type="entry name" value="DUF6399"/>
    <property type="match status" value="1"/>
</dbReference>
<dbReference type="eggNOG" id="ENOG502Z9DY">
    <property type="taxonomic scope" value="Bacteria"/>
</dbReference>
<accession>H8Z643</accession>
<feature type="compositionally biased region" description="Basic residues" evidence="1">
    <location>
        <begin position="557"/>
        <end position="566"/>
    </location>
</feature>
<dbReference type="OrthoDB" id="534700at2"/>
<dbReference type="AlphaFoldDB" id="H8Z643"/>
<protein>
    <submittedName>
        <fullName evidence="2">Uncharacterized protein</fullName>
    </submittedName>
</protein>
<gene>
    <name evidence="2" type="ORF">Thi970DRAFT_03193</name>
</gene>
<feature type="region of interest" description="Disordered" evidence="1">
    <location>
        <begin position="1"/>
        <end position="23"/>
    </location>
</feature>
<reference evidence="2 3" key="2">
    <citation type="submission" date="2011-11" db="EMBL/GenBank/DDBJ databases">
        <authorList>
            <consortium name="US DOE Joint Genome Institute"/>
            <person name="Lucas S."/>
            <person name="Han J."/>
            <person name="Lapidus A."/>
            <person name="Cheng J.-F."/>
            <person name="Goodwin L."/>
            <person name="Pitluck S."/>
            <person name="Peters L."/>
            <person name="Ovchinnikova G."/>
            <person name="Zhang X."/>
            <person name="Detter J.C."/>
            <person name="Han C."/>
            <person name="Tapia R."/>
            <person name="Land M."/>
            <person name="Hauser L."/>
            <person name="Kyrpides N."/>
            <person name="Ivanova N."/>
            <person name="Pagani I."/>
            <person name="Vogl K."/>
            <person name="Liu Z."/>
            <person name="Overmann J."/>
            <person name="Frigaard N.-U."/>
            <person name="Bryant D."/>
            <person name="Woyke T."/>
        </authorList>
    </citation>
    <scope>NUCLEOTIDE SEQUENCE [LARGE SCALE GENOMIC DNA]</scope>
    <source>
        <strain evidence="2 3">970</strain>
    </source>
</reference>
<dbReference type="HOGENOM" id="CLU_039385_1_0_6"/>
<feature type="region of interest" description="Disordered" evidence="1">
    <location>
        <begin position="277"/>
        <end position="297"/>
    </location>
</feature>
<dbReference type="InterPro" id="IPR045650">
    <property type="entry name" value="DUF6399"/>
</dbReference>
<sequence>MVEGSAKSDCSANPASAPGAGRERRLYRAEVLAQATRLREEGQPQRQRADTLGVARATLRRWEGQAPADAAAEAAFFASPAGMVFLHRLVVSAHWCITLRAAGGVRVVCEFLELCGLSEVVGSSYGSQQGLNAAIEQHLVETAAEQRRALAARTSAPRLVSLCEDETFHPAICLVALEPVSGFIVLEHYASDRTAATWTQALTAATAELNLEVIQSTSDEAAALRRHAEVDLNAQHSPDLFHVQHEASKATGLALARAVRDADAQVKTCEQALSAARQAERTYHHHPHGPGRPPDFTQRIRTASQGLGQAMADRDGAEARQQQAGGCLRELSTLYHPYDLEQGQAQTPERLGERLEGVFQRLAVIAEEAKLSARACAHLDKAKRVTTHMVATLVFFFTTLQQRVEALNLPPALEQLMHEQLIPARYLERVATRQSRAEERDRLEALSERLLAPLRAPDHPFQQLDAATQATLEQVAGDCADVFQRSSSAVEGRNGQLSLFHHGRHRLSERKLSALTAIHNFHIRRSDETTAAERLFGCAHPSLFEEVLKRTPLPPPARRRRARRSTKVAPLAARAA</sequence>
<evidence type="ECO:0000313" key="2">
    <source>
        <dbReference type="EMBL" id="EIC19610.1"/>
    </source>
</evidence>
<name>H8Z643_9GAMM</name>
<dbReference type="RefSeq" id="WP_009150015.1">
    <property type="nucleotide sequence ID" value="NZ_CP121471.1"/>
</dbReference>
<dbReference type="STRING" id="631362.Thi970DRAFT_03193"/>
<dbReference type="EMBL" id="JH603170">
    <property type="protein sequence ID" value="EIC19610.1"/>
    <property type="molecule type" value="Genomic_DNA"/>
</dbReference>